<evidence type="ECO:0000313" key="1">
    <source>
        <dbReference type="EMBL" id="DAF64808.1"/>
    </source>
</evidence>
<dbReference type="EMBL" id="BK032868">
    <property type="protein sequence ID" value="DAF64808.1"/>
    <property type="molecule type" value="Genomic_DNA"/>
</dbReference>
<organism evidence="1">
    <name type="scientific">Siphoviridae sp. ctyU16</name>
    <dbReference type="NCBI Taxonomy" id="2827976"/>
    <lineage>
        <taxon>Viruses</taxon>
        <taxon>Duplodnaviria</taxon>
        <taxon>Heunggongvirae</taxon>
        <taxon>Uroviricota</taxon>
        <taxon>Caudoviricetes</taxon>
    </lineage>
</organism>
<name>A0A8S5TNV3_9CAUD</name>
<sequence length="42" mass="4949">MNRYTRVKIVMYVPDEALEAYRAIPNLSHRAQSIKPLSEYHS</sequence>
<protein>
    <submittedName>
        <fullName evidence="1">Uncharacterized protein</fullName>
    </submittedName>
</protein>
<reference evidence="1" key="1">
    <citation type="journal article" date="2021" name="Proc. Natl. Acad. Sci. U.S.A.">
        <title>A Catalog of Tens of Thousands of Viruses from Human Metagenomes Reveals Hidden Associations with Chronic Diseases.</title>
        <authorList>
            <person name="Tisza M.J."/>
            <person name="Buck C.B."/>
        </authorList>
    </citation>
    <scope>NUCLEOTIDE SEQUENCE</scope>
    <source>
        <strain evidence="1">CtyU16</strain>
    </source>
</reference>
<proteinExistence type="predicted"/>
<accession>A0A8S5TNV3</accession>